<dbReference type="InterPro" id="IPR010730">
    <property type="entry name" value="HET"/>
</dbReference>
<dbReference type="InterPro" id="IPR058525">
    <property type="entry name" value="DUF8212"/>
</dbReference>
<dbReference type="Proteomes" id="UP001283341">
    <property type="component" value="Unassembled WGS sequence"/>
</dbReference>
<comment type="caution">
    <text evidence="3">The sequence shown here is derived from an EMBL/GenBank/DDBJ whole genome shotgun (WGS) entry which is preliminary data.</text>
</comment>
<evidence type="ECO:0000259" key="1">
    <source>
        <dbReference type="Pfam" id="PF06985"/>
    </source>
</evidence>
<dbReference type="EMBL" id="JAUEDM010000004">
    <property type="protein sequence ID" value="KAK3318739.1"/>
    <property type="molecule type" value="Genomic_DNA"/>
</dbReference>
<evidence type="ECO:0000313" key="4">
    <source>
        <dbReference type="Proteomes" id="UP001283341"/>
    </source>
</evidence>
<accession>A0AAE0M5L9</accession>
<gene>
    <name evidence="3" type="ORF">B0H66DRAFT_640082</name>
</gene>
<keyword evidence="4" id="KW-1185">Reference proteome</keyword>
<organism evidence="3 4">
    <name type="scientific">Apodospora peruviana</name>
    <dbReference type="NCBI Taxonomy" id="516989"/>
    <lineage>
        <taxon>Eukaryota</taxon>
        <taxon>Fungi</taxon>
        <taxon>Dikarya</taxon>
        <taxon>Ascomycota</taxon>
        <taxon>Pezizomycotina</taxon>
        <taxon>Sordariomycetes</taxon>
        <taxon>Sordariomycetidae</taxon>
        <taxon>Sordariales</taxon>
        <taxon>Lasiosphaeriaceae</taxon>
        <taxon>Apodospora</taxon>
    </lineage>
</organism>
<feature type="domain" description="DUF8212" evidence="2">
    <location>
        <begin position="223"/>
        <end position="270"/>
    </location>
</feature>
<evidence type="ECO:0000313" key="3">
    <source>
        <dbReference type="EMBL" id="KAK3318739.1"/>
    </source>
</evidence>
<protein>
    <submittedName>
        <fullName evidence="3">Heterokaryon incompatibility protein-domain-containing protein</fullName>
    </submittedName>
</protein>
<sequence>MRLLITATLDFEQFTEDRDQPPYAILSHTWDPDEVSFAGHVGRQDLSKAGHAKINGSCKIAASEGFKYIWIDTCCIDKSSSAELSKVINSMFRWYRGAAICYAYLSDVHVLEDPEEGGMPSFSASRWFTRGWTLHELLAPTELVFLTSDWAEIGTKGTLSAVVSGITHMDDEVLTTGNWDDFSAAQKMSWAAGRQTTRVEDEAYCLMGLFDVNMPLLYGEGNKAFLRLQMEILRVSEDQSIFAWTPAKRRRTGDSSRVLMAGSPRDFQQTSRISRLRMLTKNSSYESTFEIVSHRVKMSQPATEEVHALELKKLSTIPETHHICAVKSARNINSLIYKADRKSQQKIAWEWYYFRPAATIVPLRCLVGGRKVTILLFNPSDSGDITGP</sequence>
<dbReference type="PANTHER" id="PTHR10622:SF10">
    <property type="entry name" value="HET DOMAIN-CONTAINING PROTEIN"/>
    <property type="match status" value="1"/>
</dbReference>
<dbReference type="Pfam" id="PF06985">
    <property type="entry name" value="HET"/>
    <property type="match status" value="1"/>
</dbReference>
<dbReference type="AlphaFoldDB" id="A0AAE0M5L9"/>
<dbReference type="Pfam" id="PF26640">
    <property type="entry name" value="DUF8212"/>
    <property type="match status" value="1"/>
</dbReference>
<proteinExistence type="predicted"/>
<reference evidence="3" key="2">
    <citation type="submission" date="2023-06" db="EMBL/GenBank/DDBJ databases">
        <authorList>
            <consortium name="Lawrence Berkeley National Laboratory"/>
            <person name="Haridas S."/>
            <person name="Hensen N."/>
            <person name="Bonometti L."/>
            <person name="Westerberg I."/>
            <person name="Brannstrom I.O."/>
            <person name="Guillou S."/>
            <person name="Cros-Aarteil S."/>
            <person name="Calhoun S."/>
            <person name="Kuo A."/>
            <person name="Mondo S."/>
            <person name="Pangilinan J."/>
            <person name="Riley R."/>
            <person name="Labutti K."/>
            <person name="Andreopoulos B."/>
            <person name="Lipzen A."/>
            <person name="Chen C."/>
            <person name="Yanf M."/>
            <person name="Daum C."/>
            <person name="Ng V."/>
            <person name="Clum A."/>
            <person name="Steindorff A."/>
            <person name="Ohm R."/>
            <person name="Martin F."/>
            <person name="Silar P."/>
            <person name="Natvig D."/>
            <person name="Lalanne C."/>
            <person name="Gautier V."/>
            <person name="Ament-Velasquez S.L."/>
            <person name="Kruys A."/>
            <person name="Hutchinson M.I."/>
            <person name="Powell A.J."/>
            <person name="Barry K."/>
            <person name="Miller A.N."/>
            <person name="Grigoriev I.V."/>
            <person name="Debuchy R."/>
            <person name="Gladieux P."/>
            <person name="Thoren M.H."/>
            <person name="Johannesson H."/>
        </authorList>
    </citation>
    <scope>NUCLEOTIDE SEQUENCE</scope>
    <source>
        <strain evidence="3">CBS 118394</strain>
    </source>
</reference>
<feature type="domain" description="Heterokaryon incompatibility" evidence="1">
    <location>
        <begin position="23"/>
        <end position="108"/>
    </location>
</feature>
<dbReference type="PANTHER" id="PTHR10622">
    <property type="entry name" value="HET DOMAIN-CONTAINING PROTEIN"/>
    <property type="match status" value="1"/>
</dbReference>
<reference evidence="3" key="1">
    <citation type="journal article" date="2023" name="Mol. Phylogenet. Evol.">
        <title>Genome-scale phylogeny and comparative genomics of the fungal order Sordariales.</title>
        <authorList>
            <person name="Hensen N."/>
            <person name="Bonometti L."/>
            <person name="Westerberg I."/>
            <person name="Brannstrom I.O."/>
            <person name="Guillou S."/>
            <person name="Cros-Aarteil S."/>
            <person name="Calhoun S."/>
            <person name="Haridas S."/>
            <person name="Kuo A."/>
            <person name="Mondo S."/>
            <person name="Pangilinan J."/>
            <person name="Riley R."/>
            <person name="LaButti K."/>
            <person name="Andreopoulos B."/>
            <person name="Lipzen A."/>
            <person name="Chen C."/>
            <person name="Yan M."/>
            <person name="Daum C."/>
            <person name="Ng V."/>
            <person name="Clum A."/>
            <person name="Steindorff A."/>
            <person name="Ohm R.A."/>
            <person name="Martin F."/>
            <person name="Silar P."/>
            <person name="Natvig D.O."/>
            <person name="Lalanne C."/>
            <person name="Gautier V."/>
            <person name="Ament-Velasquez S.L."/>
            <person name="Kruys A."/>
            <person name="Hutchinson M.I."/>
            <person name="Powell A.J."/>
            <person name="Barry K."/>
            <person name="Miller A.N."/>
            <person name="Grigoriev I.V."/>
            <person name="Debuchy R."/>
            <person name="Gladieux P."/>
            <person name="Hiltunen Thoren M."/>
            <person name="Johannesson H."/>
        </authorList>
    </citation>
    <scope>NUCLEOTIDE SEQUENCE</scope>
    <source>
        <strain evidence="3">CBS 118394</strain>
    </source>
</reference>
<evidence type="ECO:0000259" key="2">
    <source>
        <dbReference type="Pfam" id="PF26640"/>
    </source>
</evidence>
<name>A0AAE0M5L9_9PEZI</name>